<dbReference type="SUPFAM" id="SSF55811">
    <property type="entry name" value="Nudix"/>
    <property type="match status" value="1"/>
</dbReference>
<dbReference type="InterPro" id="IPR005760">
    <property type="entry name" value="A/G_AdeGlyc_MutY"/>
</dbReference>
<keyword evidence="9" id="KW-0378">Hydrolase</keyword>
<dbReference type="PROSITE" id="PS01155">
    <property type="entry name" value="ENDONUCLEASE_III_2"/>
    <property type="match status" value="1"/>
</dbReference>
<dbReference type="SMART" id="SM00478">
    <property type="entry name" value="ENDO3c"/>
    <property type="match status" value="1"/>
</dbReference>
<name>A0A2Z4UCA0_9FIRM</name>
<evidence type="ECO:0000256" key="6">
    <source>
        <dbReference type="ARBA" id="ARBA00022485"/>
    </source>
</evidence>
<evidence type="ECO:0000256" key="12">
    <source>
        <dbReference type="ARBA" id="ARBA00023204"/>
    </source>
</evidence>
<dbReference type="AlphaFoldDB" id="A0A2Z4UCA0"/>
<feature type="domain" description="HhH-GPD" evidence="15">
    <location>
        <begin position="37"/>
        <end position="188"/>
    </location>
</feature>
<evidence type="ECO:0000256" key="14">
    <source>
        <dbReference type="RuleBase" id="RU365096"/>
    </source>
</evidence>
<accession>A0A2Z4UCA0</accession>
<keyword evidence="6" id="KW-0004">4Fe-4S</keyword>
<evidence type="ECO:0000256" key="8">
    <source>
        <dbReference type="ARBA" id="ARBA00022763"/>
    </source>
</evidence>
<dbReference type="Proteomes" id="UP000250003">
    <property type="component" value="Chromosome"/>
</dbReference>
<comment type="cofactor">
    <cofactor evidence="14">
        <name>[4Fe-4S] cluster</name>
        <dbReference type="ChEBI" id="CHEBI:49883"/>
    </cofactor>
    <text evidence="14">Binds 1 [4Fe-4S] cluster.</text>
</comment>
<dbReference type="Pfam" id="PF14815">
    <property type="entry name" value="NUDIX_4"/>
    <property type="match status" value="1"/>
</dbReference>
<evidence type="ECO:0000256" key="5">
    <source>
        <dbReference type="ARBA" id="ARBA00022023"/>
    </source>
</evidence>
<dbReference type="GO" id="GO:0006284">
    <property type="term" value="P:base-excision repair"/>
    <property type="evidence" value="ECO:0007669"/>
    <property type="project" value="UniProtKB-UniRule"/>
</dbReference>
<evidence type="ECO:0000313" key="17">
    <source>
        <dbReference type="Proteomes" id="UP000250003"/>
    </source>
</evidence>
<reference evidence="17" key="1">
    <citation type="submission" date="2018-06" db="EMBL/GenBank/DDBJ databases">
        <title>Description of Blautia argi sp. nov., a new anaerobic isolated from dog feces.</title>
        <authorList>
            <person name="Chang Y.-H."/>
            <person name="Paek J."/>
            <person name="Shin Y."/>
        </authorList>
    </citation>
    <scope>NUCLEOTIDE SEQUENCE [LARGE SCALE GENOMIC DNA]</scope>
    <source>
        <strain evidence="17">KCTC 15426</strain>
    </source>
</reference>
<proteinExistence type="inferred from homology"/>
<organism evidence="16 17">
    <name type="scientific">Blautia argi</name>
    <dbReference type="NCBI Taxonomy" id="1912897"/>
    <lineage>
        <taxon>Bacteria</taxon>
        <taxon>Bacillati</taxon>
        <taxon>Bacillota</taxon>
        <taxon>Clostridia</taxon>
        <taxon>Lachnospirales</taxon>
        <taxon>Lachnospiraceae</taxon>
        <taxon>Blautia</taxon>
    </lineage>
</organism>
<dbReference type="GO" id="GO:0046872">
    <property type="term" value="F:metal ion binding"/>
    <property type="evidence" value="ECO:0007669"/>
    <property type="project" value="UniProtKB-UniRule"/>
</dbReference>
<dbReference type="RefSeq" id="WP_111920138.1">
    <property type="nucleotide sequence ID" value="NZ_CP030280.1"/>
</dbReference>
<dbReference type="FunFam" id="1.10.340.30:FF:000002">
    <property type="entry name" value="Adenine DNA glycosylase"/>
    <property type="match status" value="1"/>
</dbReference>
<dbReference type="OrthoDB" id="9802365at2"/>
<dbReference type="InterPro" id="IPR044298">
    <property type="entry name" value="MIG/MutY"/>
</dbReference>
<dbReference type="GO" id="GO:0035485">
    <property type="term" value="F:adenine/guanine mispair binding"/>
    <property type="evidence" value="ECO:0007669"/>
    <property type="project" value="TreeGrafter"/>
</dbReference>
<evidence type="ECO:0000256" key="4">
    <source>
        <dbReference type="ARBA" id="ARBA00012045"/>
    </source>
</evidence>
<dbReference type="Gene3D" id="1.10.340.30">
    <property type="entry name" value="Hypothetical protein, domain 2"/>
    <property type="match status" value="1"/>
</dbReference>
<dbReference type="PANTHER" id="PTHR42944">
    <property type="entry name" value="ADENINE DNA GLYCOSYLASE"/>
    <property type="match status" value="1"/>
</dbReference>
<comment type="function">
    <text evidence="2">Adenine glycosylase active on G-A mispairs. MutY also corrects error-prone DNA synthesis past GO lesions which are due to the oxidatively damaged form of guanine: 7,8-dihydro-8-oxoguanine (8-oxo-dGTP).</text>
</comment>
<dbReference type="Pfam" id="PF00730">
    <property type="entry name" value="HhH-GPD"/>
    <property type="match status" value="1"/>
</dbReference>
<dbReference type="EC" id="3.2.2.31" evidence="4 14"/>
<evidence type="ECO:0000256" key="13">
    <source>
        <dbReference type="ARBA" id="ARBA00023295"/>
    </source>
</evidence>
<dbReference type="Gene3D" id="1.10.1670.10">
    <property type="entry name" value="Helix-hairpin-Helix base-excision DNA repair enzymes (C-terminal)"/>
    <property type="match status" value="1"/>
</dbReference>
<evidence type="ECO:0000256" key="11">
    <source>
        <dbReference type="ARBA" id="ARBA00023014"/>
    </source>
</evidence>
<dbReference type="InterPro" id="IPR004036">
    <property type="entry name" value="Endonuclease-III-like_CS2"/>
</dbReference>
<dbReference type="InterPro" id="IPR003265">
    <property type="entry name" value="HhH-GPD_domain"/>
</dbReference>
<gene>
    <name evidence="16" type="primary">mutY</name>
    <name evidence="16" type="ORF">DQQ01_11360</name>
</gene>
<evidence type="ECO:0000256" key="1">
    <source>
        <dbReference type="ARBA" id="ARBA00000843"/>
    </source>
</evidence>
<evidence type="ECO:0000256" key="7">
    <source>
        <dbReference type="ARBA" id="ARBA00022723"/>
    </source>
</evidence>
<protein>
    <recommendedName>
        <fullName evidence="5 14">Adenine DNA glycosylase</fullName>
        <ecNumber evidence="4 14">3.2.2.31</ecNumber>
    </recommendedName>
</protein>
<evidence type="ECO:0000256" key="3">
    <source>
        <dbReference type="ARBA" id="ARBA00008343"/>
    </source>
</evidence>
<dbReference type="GO" id="GO:0051539">
    <property type="term" value="F:4 iron, 4 sulfur cluster binding"/>
    <property type="evidence" value="ECO:0007669"/>
    <property type="project" value="UniProtKB-UniRule"/>
</dbReference>
<dbReference type="PANTHER" id="PTHR42944:SF1">
    <property type="entry name" value="ADENINE DNA GLYCOSYLASE"/>
    <property type="match status" value="1"/>
</dbReference>
<dbReference type="CDD" id="cd00056">
    <property type="entry name" value="ENDO3c"/>
    <property type="match status" value="1"/>
</dbReference>
<dbReference type="InterPro" id="IPR011257">
    <property type="entry name" value="DNA_glycosylase"/>
</dbReference>
<dbReference type="InterPro" id="IPR029119">
    <property type="entry name" value="MutY_C"/>
</dbReference>
<keyword evidence="12" id="KW-0234">DNA repair</keyword>
<evidence type="ECO:0000259" key="15">
    <source>
        <dbReference type="SMART" id="SM00478"/>
    </source>
</evidence>
<comment type="similarity">
    <text evidence="3 14">Belongs to the Nth/MutY family.</text>
</comment>
<evidence type="ECO:0000313" key="16">
    <source>
        <dbReference type="EMBL" id="AWY98652.1"/>
    </source>
</evidence>
<dbReference type="InterPro" id="IPR023170">
    <property type="entry name" value="HhH_base_excis_C"/>
</dbReference>
<dbReference type="CDD" id="cd03431">
    <property type="entry name" value="NUDIX_DNA_Glycosylase_C-MutY"/>
    <property type="match status" value="1"/>
</dbReference>
<keyword evidence="8 14" id="KW-0227">DNA damage</keyword>
<dbReference type="EMBL" id="CP030280">
    <property type="protein sequence ID" value="AWY98652.1"/>
    <property type="molecule type" value="Genomic_DNA"/>
</dbReference>
<dbReference type="GO" id="GO:0034039">
    <property type="term" value="F:8-oxo-7,8-dihydroguanine DNA N-glycosylase activity"/>
    <property type="evidence" value="ECO:0007669"/>
    <property type="project" value="TreeGrafter"/>
</dbReference>
<keyword evidence="11" id="KW-0411">Iron-sulfur</keyword>
<comment type="catalytic activity">
    <reaction evidence="1 14">
        <text>Hydrolyzes free adenine bases from 7,8-dihydro-8-oxoguanine:adenine mismatched double-stranded DNA, leaving an apurinic site.</text>
        <dbReference type="EC" id="3.2.2.31"/>
    </reaction>
</comment>
<dbReference type="NCBIfam" id="TIGR01084">
    <property type="entry name" value="mutY"/>
    <property type="match status" value="1"/>
</dbReference>
<dbReference type="GO" id="GO:0032357">
    <property type="term" value="F:oxidized purine DNA binding"/>
    <property type="evidence" value="ECO:0007669"/>
    <property type="project" value="TreeGrafter"/>
</dbReference>
<sequence>MLEQIREPLLAWYRENKRQLPWREEPTPYHVWVSEIMLQQTRVEAVKEYYTRFLQALPEVKDLAQCPEEQLLKLWEGLGYYNRVRNMQKAAIEIVEKYGGVMPADYEKILALPGIGSYTAGAVSSIAYGIPRPAVDGNVLRVITRITENPEDILKQSTKKKVETALQEIMLEDCPGDFNQSLMELGATVCVPNGMAKCEQCPVAQMCQAHAHKTVLEYPKKTPKKQRKIEERTVLVIQNGQEFAISRRPPKGLLAGLYELPNREGYLSEEEILSYVKDLHLLPLHIREAGEAKHIFSHVEWRMKGYFIKVAATEEKKVGSLIFVDRKESRGKYPIPSAFSAYRKFIEEDF</sequence>
<keyword evidence="13 14" id="KW-0326">Glycosidase</keyword>
<dbReference type="GO" id="GO:0006298">
    <property type="term" value="P:mismatch repair"/>
    <property type="evidence" value="ECO:0007669"/>
    <property type="project" value="TreeGrafter"/>
</dbReference>
<keyword evidence="17" id="KW-1185">Reference proteome</keyword>
<evidence type="ECO:0000256" key="9">
    <source>
        <dbReference type="ARBA" id="ARBA00022801"/>
    </source>
</evidence>
<evidence type="ECO:0000256" key="2">
    <source>
        <dbReference type="ARBA" id="ARBA00002933"/>
    </source>
</evidence>
<dbReference type="GO" id="GO:0000701">
    <property type="term" value="F:purine-specific mismatch base pair DNA N-glycosylase activity"/>
    <property type="evidence" value="ECO:0007669"/>
    <property type="project" value="UniProtKB-EC"/>
</dbReference>
<dbReference type="InterPro" id="IPR015797">
    <property type="entry name" value="NUDIX_hydrolase-like_dom_sf"/>
</dbReference>
<dbReference type="Gene3D" id="3.90.79.10">
    <property type="entry name" value="Nucleoside Triphosphate Pyrophosphohydrolase"/>
    <property type="match status" value="1"/>
</dbReference>
<dbReference type="SUPFAM" id="SSF48150">
    <property type="entry name" value="DNA-glycosylase"/>
    <property type="match status" value="1"/>
</dbReference>
<keyword evidence="10 14" id="KW-0408">Iron</keyword>
<dbReference type="KEGG" id="blau:DQQ01_11360"/>
<dbReference type="InterPro" id="IPR000445">
    <property type="entry name" value="HhH_motif"/>
</dbReference>
<dbReference type="Pfam" id="PF00633">
    <property type="entry name" value="HHH"/>
    <property type="match status" value="1"/>
</dbReference>
<evidence type="ECO:0000256" key="10">
    <source>
        <dbReference type="ARBA" id="ARBA00023004"/>
    </source>
</evidence>
<keyword evidence="7" id="KW-0479">Metal-binding</keyword>